<dbReference type="InterPro" id="IPR000835">
    <property type="entry name" value="HTH_MarR-typ"/>
</dbReference>
<evidence type="ECO:0000313" key="2">
    <source>
        <dbReference type="EMBL" id="GAA2729496.1"/>
    </source>
</evidence>
<evidence type="ECO:0000259" key="1">
    <source>
        <dbReference type="PROSITE" id="PS50995"/>
    </source>
</evidence>
<dbReference type="PANTHER" id="PTHR33164">
    <property type="entry name" value="TRANSCRIPTIONAL REGULATOR, MARR FAMILY"/>
    <property type="match status" value="1"/>
</dbReference>
<dbReference type="Pfam" id="PF12802">
    <property type="entry name" value="MarR_2"/>
    <property type="match status" value="1"/>
</dbReference>
<reference evidence="2 3" key="1">
    <citation type="journal article" date="2019" name="Int. J. Syst. Evol. Microbiol.">
        <title>The Global Catalogue of Microorganisms (GCM) 10K type strain sequencing project: providing services to taxonomists for standard genome sequencing and annotation.</title>
        <authorList>
            <consortium name="The Broad Institute Genomics Platform"/>
            <consortium name="The Broad Institute Genome Sequencing Center for Infectious Disease"/>
            <person name="Wu L."/>
            <person name="Ma J."/>
        </authorList>
    </citation>
    <scope>NUCLEOTIDE SEQUENCE [LARGE SCALE GENOMIC DNA]</scope>
    <source>
        <strain evidence="2 3">JCM 8201</strain>
    </source>
</reference>
<sequence length="154" mass="17867">MSETRWLDDDEQRAWRAYVRMQGRLGAELNRRLQASSGLSLADYDVLVHLTDAPGGRLRPYELQRELHWEQSRLSHHLGRMQKRGLIRREDCDEDRRGAYVLLTPAGREAITEAAPDHVETVRRLFIDALDPEQISALERLADRVLDRLEAPDE</sequence>
<dbReference type="InterPro" id="IPR036390">
    <property type="entry name" value="WH_DNA-bd_sf"/>
</dbReference>
<evidence type="ECO:0000313" key="3">
    <source>
        <dbReference type="Proteomes" id="UP001501842"/>
    </source>
</evidence>
<proteinExistence type="predicted"/>
<dbReference type="SUPFAM" id="SSF46785">
    <property type="entry name" value="Winged helix' DNA-binding domain"/>
    <property type="match status" value="1"/>
</dbReference>
<accession>A0ABN3UBD4</accession>
<dbReference type="EMBL" id="BAAATZ010000015">
    <property type="protein sequence ID" value="GAA2729496.1"/>
    <property type="molecule type" value="Genomic_DNA"/>
</dbReference>
<dbReference type="PROSITE" id="PS50995">
    <property type="entry name" value="HTH_MARR_2"/>
    <property type="match status" value="1"/>
</dbReference>
<organism evidence="2 3">
    <name type="scientific">Actinocorallia aurantiaca</name>
    <dbReference type="NCBI Taxonomy" id="46204"/>
    <lineage>
        <taxon>Bacteria</taxon>
        <taxon>Bacillati</taxon>
        <taxon>Actinomycetota</taxon>
        <taxon>Actinomycetes</taxon>
        <taxon>Streptosporangiales</taxon>
        <taxon>Thermomonosporaceae</taxon>
        <taxon>Actinocorallia</taxon>
    </lineage>
</organism>
<comment type="caution">
    <text evidence="2">The sequence shown here is derived from an EMBL/GenBank/DDBJ whole genome shotgun (WGS) entry which is preliminary data.</text>
</comment>
<dbReference type="RefSeq" id="WP_344452064.1">
    <property type="nucleotide sequence ID" value="NZ_BAAATZ010000015.1"/>
</dbReference>
<dbReference type="InterPro" id="IPR039422">
    <property type="entry name" value="MarR/SlyA-like"/>
</dbReference>
<dbReference type="Gene3D" id="1.10.10.10">
    <property type="entry name" value="Winged helix-like DNA-binding domain superfamily/Winged helix DNA-binding domain"/>
    <property type="match status" value="1"/>
</dbReference>
<keyword evidence="3" id="KW-1185">Reference proteome</keyword>
<dbReference type="InterPro" id="IPR036388">
    <property type="entry name" value="WH-like_DNA-bd_sf"/>
</dbReference>
<dbReference type="PANTHER" id="PTHR33164:SF99">
    <property type="entry name" value="MARR FAMILY REGULATORY PROTEIN"/>
    <property type="match status" value="1"/>
</dbReference>
<feature type="domain" description="HTH marR-type" evidence="1">
    <location>
        <begin position="11"/>
        <end position="147"/>
    </location>
</feature>
<name>A0ABN3UBD4_9ACTN</name>
<gene>
    <name evidence="2" type="ORF">GCM10010439_40140</name>
</gene>
<protein>
    <submittedName>
        <fullName evidence="2">MarR family transcriptional regulator</fullName>
    </submittedName>
</protein>
<dbReference type="SMART" id="SM00347">
    <property type="entry name" value="HTH_MARR"/>
    <property type="match status" value="1"/>
</dbReference>
<dbReference type="PRINTS" id="PR00598">
    <property type="entry name" value="HTHMARR"/>
</dbReference>
<dbReference type="Proteomes" id="UP001501842">
    <property type="component" value="Unassembled WGS sequence"/>
</dbReference>